<gene>
    <name evidence="2" type="ORF">G6047_15640</name>
</gene>
<dbReference type="RefSeq" id="WP_169528559.1">
    <property type="nucleotide sequence ID" value="NZ_JAAMPU010000108.1"/>
</dbReference>
<dbReference type="Pfam" id="PF00534">
    <property type="entry name" value="Glycos_transf_1"/>
    <property type="match status" value="1"/>
</dbReference>
<name>A0A972JHQ2_9FLAO</name>
<reference evidence="2" key="1">
    <citation type="submission" date="2020-02" db="EMBL/GenBank/DDBJ databases">
        <title>Flavobacterium sp. genome.</title>
        <authorList>
            <person name="Jung H.S."/>
            <person name="Baek J.H."/>
            <person name="Jeon C.O."/>
        </authorList>
    </citation>
    <scope>NUCLEOTIDE SEQUENCE</scope>
    <source>
        <strain evidence="2">SE-s28</strain>
    </source>
</reference>
<evidence type="ECO:0000313" key="3">
    <source>
        <dbReference type="Proteomes" id="UP000712080"/>
    </source>
</evidence>
<dbReference type="SUPFAM" id="SSF53756">
    <property type="entry name" value="UDP-Glycosyltransferase/glycogen phosphorylase"/>
    <property type="match status" value="1"/>
</dbReference>
<protein>
    <submittedName>
        <fullName evidence="2">Glycosyltransferase family 4 protein</fullName>
    </submittedName>
</protein>
<evidence type="ECO:0000313" key="2">
    <source>
        <dbReference type="EMBL" id="NMH29471.1"/>
    </source>
</evidence>
<feature type="domain" description="Glycosyl transferase family 1" evidence="1">
    <location>
        <begin position="162"/>
        <end position="317"/>
    </location>
</feature>
<proteinExistence type="predicted"/>
<sequence length="336" mass="38487">MKKILYIGNKLMIHGQTATTIETLGPMLESEGFTVYYASTVKNKFFRMCDMIGALLRRSFSIDYVIIDTYGAVNFWYALIISQLCRMLHIKYIPFLHGGDLPKRLNKSPFFCRLLFNHSYRNIAPSGYLISIFQQKGFSDIKYIPNTIDIANYPFKKRSSVHPKLLWVRAISTIYNPVMALDVYEQLLKKFPGSSLCIVGPDKNGYLPKVISHANKKNLDVLFTGRLSKPEWISLSQEYDVFINTTRYDNMPVSVIEAMALGLPVVSTNVGGIPFLLKNEETALLVESEDVTAMANSISRLVENPEMCERMVVKGREMVDDFDWKIVRQKWFDVLK</sequence>
<evidence type="ECO:0000259" key="1">
    <source>
        <dbReference type="Pfam" id="PF00534"/>
    </source>
</evidence>
<dbReference type="InterPro" id="IPR050194">
    <property type="entry name" value="Glycosyltransferase_grp1"/>
</dbReference>
<accession>A0A972JHQ2</accession>
<dbReference type="Gene3D" id="3.40.50.2000">
    <property type="entry name" value="Glycogen Phosphorylase B"/>
    <property type="match status" value="2"/>
</dbReference>
<dbReference type="AlphaFoldDB" id="A0A972JHQ2"/>
<dbReference type="InterPro" id="IPR001296">
    <property type="entry name" value="Glyco_trans_1"/>
</dbReference>
<dbReference type="EMBL" id="JAAMPU010000108">
    <property type="protein sequence ID" value="NMH29471.1"/>
    <property type="molecule type" value="Genomic_DNA"/>
</dbReference>
<comment type="caution">
    <text evidence="2">The sequence shown here is derived from an EMBL/GenBank/DDBJ whole genome shotgun (WGS) entry which is preliminary data.</text>
</comment>
<dbReference type="PANTHER" id="PTHR45947:SF3">
    <property type="entry name" value="SULFOQUINOVOSYL TRANSFERASE SQD2"/>
    <property type="match status" value="1"/>
</dbReference>
<dbReference type="Proteomes" id="UP000712080">
    <property type="component" value="Unassembled WGS sequence"/>
</dbReference>
<dbReference type="CDD" id="cd03801">
    <property type="entry name" value="GT4_PimA-like"/>
    <property type="match status" value="1"/>
</dbReference>
<dbReference type="PANTHER" id="PTHR45947">
    <property type="entry name" value="SULFOQUINOVOSYL TRANSFERASE SQD2"/>
    <property type="match status" value="1"/>
</dbReference>
<organism evidence="2 3">
    <name type="scientific">Flavobacterium silvaticum</name>
    <dbReference type="NCBI Taxonomy" id="1852020"/>
    <lineage>
        <taxon>Bacteria</taxon>
        <taxon>Pseudomonadati</taxon>
        <taxon>Bacteroidota</taxon>
        <taxon>Flavobacteriia</taxon>
        <taxon>Flavobacteriales</taxon>
        <taxon>Flavobacteriaceae</taxon>
        <taxon>Flavobacterium</taxon>
    </lineage>
</organism>
<keyword evidence="3" id="KW-1185">Reference proteome</keyword>
<dbReference type="GO" id="GO:0016757">
    <property type="term" value="F:glycosyltransferase activity"/>
    <property type="evidence" value="ECO:0007669"/>
    <property type="project" value="InterPro"/>
</dbReference>